<gene>
    <name evidence="2" type="ORF">INT45_011076</name>
</gene>
<organism evidence="2 3">
    <name type="scientific">Circinella minor</name>
    <dbReference type="NCBI Taxonomy" id="1195481"/>
    <lineage>
        <taxon>Eukaryota</taxon>
        <taxon>Fungi</taxon>
        <taxon>Fungi incertae sedis</taxon>
        <taxon>Mucoromycota</taxon>
        <taxon>Mucoromycotina</taxon>
        <taxon>Mucoromycetes</taxon>
        <taxon>Mucorales</taxon>
        <taxon>Lichtheimiaceae</taxon>
        <taxon>Circinella</taxon>
    </lineage>
</organism>
<dbReference type="OrthoDB" id="2276184at2759"/>
<feature type="region of interest" description="Disordered" evidence="1">
    <location>
        <begin position="153"/>
        <end position="198"/>
    </location>
</feature>
<sequence>MRQIPMDSVSNFVSRIFVRSRSTTKKHRSAPPQPNNNNNDHNATHTDITESGTPTFEENNKNIITPPTSSSEPTDTTTPINTTTTSTTIPDSFDSLDDVSASPTTDHSVNVNTLEFAASRDLAFFLDSGWSSSVKKSHDETQKKLTFPQFEYLLHDPTKDQERPATSNGPPRRQRSIGQQFFNGTLPRKAKNLSLTRPKSAVNLIKRVRSTPNFKDQQQQQQ</sequence>
<protein>
    <submittedName>
        <fullName evidence="2">Uncharacterized protein</fullName>
    </submittedName>
</protein>
<dbReference type="Proteomes" id="UP000646827">
    <property type="component" value="Unassembled WGS sequence"/>
</dbReference>
<feature type="compositionally biased region" description="Low complexity" evidence="1">
    <location>
        <begin position="63"/>
        <end position="92"/>
    </location>
</feature>
<proteinExistence type="predicted"/>
<dbReference type="EMBL" id="JAEPRB010000001">
    <property type="protein sequence ID" value="KAG2228284.1"/>
    <property type="molecule type" value="Genomic_DNA"/>
</dbReference>
<evidence type="ECO:0000256" key="1">
    <source>
        <dbReference type="SAM" id="MobiDB-lite"/>
    </source>
</evidence>
<feature type="region of interest" description="Disordered" evidence="1">
    <location>
        <begin position="20"/>
        <end position="107"/>
    </location>
</feature>
<feature type="compositionally biased region" description="Basic and acidic residues" evidence="1">
    <location>
        <begin position="153"/>
        <end position="163"/>
    </location>
</feature>
<evidence type="ECO:0000313" key="3">
    <source>
        <dbReference type="Proteomes" id="UP000646827"/>
    </source>
</evidence>
<name>A0A8H7SDE4_9FUNG</name>
<evidence type="ECO:0000313" key="2">
    <source>
        <dbReference type="EMBL" id="KAG2228284.1"/>
    </source>
</evidence>
<keyword evidence="3" id="KW-1185">Reference proteome</keyword>
<comment type="caution">
    <text evidence="2">The sequence shown here is derived from an EMBL/GenBank/DDBJ whole genome shotgun (WGS) entry which is preliminary data.</text>
</comment>
<accession>A0A8H7SDE4</accession>
<dbReference type="AlphaFoldDB" id="A0A8H7SDE4"/>
<reference evidence="2 3" key="1">
    <citation type="submission" date="2020-12" db="EMBL/GenBank/DDBJ databases">
        <title>Metabolic potential, ecology and presence of endohyphal bacteria is reflected in genomic diversity of Mucoromycotina.</title>
        <authorList>
            <person name="Muszewska A."/>
            <person name="Okrasinska A."/>
            <person name="Steczkiewicz K."/>
            <person name="Drgas O."/>
            <person name="Orlowska M."/>
            <person name="Perlinska-Lenart U."/>
            <person name="Aleksandrzak-Piekarczyk T."/>
            <person name="Szatraj K."/>
            <person name="Zielenkiewicz U."/>
            <person name="Pilsyk S."/>
            <person name="Malc E."/>
            <person name="Mieczkowski P."/>
            <person name="Kruszewska J.S."/>
            <person name="Biernat P."/>
            <person name="Pawlowska J."/>
        </authorList>
    </citation>
    <scope>NUCLEOTIDE SEQUENCE [LARGE SCALE GENOMIC DNA]</scope>
    <source>
        <strain evidence="2 3">CBS 142.35</strain>
    </source>
</reference>